<evidence type="ECO:0000256" key="6">
    <source>
        <dbReference type="ARBA" id="ARBA00023136"/>
    </source>
</evidence>
<feature type="transmembrane region" description="Helical" evidence="8">
    <location>
        <begin position="257"/>
        <end position="275"/>
    </location>
</feature>
<feature type="transmembrane region" description="Helical" evidence="8">
    <location>
        <begin position="198"/>
        <end position="217"/>
    </location>
</feature>
<dbReference type="NCBIfam" id="TIGR00836">
    <property type="entry name" value="amt"/>
    <property type="match status" value="1"/>
</dbReference>
<feature type="transmembrane region" description="Helical" evidence="8">
    <location>
        <begin position="281"/>
        <end position="300"/>
    </location>
</feature>
<comment type="caution">
    <text evidence="11">The sequence shown here is derived from an EMBL/GenBank/DDBJ whole genome shotgun (WGS) entry which is preliminary data.</text>
</comment>
<evidence type="ECO:0000256" key="8">
    <source>
        <dbReference type="RuleBase" id="RU362002"/>
    </source>
</evidence>
<feature type="transmembrane region" description="Helical" evidence="8">
    <location>
        <begin position="229"/>
        <end position="250"/>
    </location>
</feature>
<evidence type="ECO:0000256" key="4">
    <source>
        <dbReference type="ARBA" id="ARBA00022692"/>
    </source>
</evidence>
<dbReference type="GO" id="GO:0005886">
    <property type="term" value="C:plasma membrane"/>
    <property type="evidence" value="ECO:0007669"/>
    <property type="project" value="UniProtKB-SubCell"/>
</dbReference>
<dbReference type="PANTHER" id="PTHR43029:SF10">
    <property type="entry name" value="AMMONIUM TRANSPORTER MEP2"/>
    <property type="match status" value="1"/>
</dbReference>
<evidence type="ECO:0000256" key="3">
    <source>
        <dbReference type="ARBA" id="ARBA00022448"/>
    </source>
</evidence>
<evidence type="ECO:0000256" key="2">
    <source>
        <dbReference type="ARBA" id="ARBA00005887"/>
    </source>
</evidence>
<organism evidence="11 12">
    <name type="scientific">Candidatus Mailhella merdigallinarum</name>
    <dbReference type="NCBI Taxonomy" id="2838658"/>
    <lineage>
        <taxon>Bacteria</taxon>
        <taxon>Pseudomonadati</taxon>
        <taxon>Thermodesulfobacteriota</taxon>
        <taxon>Desulfovibrionia</taxon>
        <taxon>Desulfovibrionales</taxon>
        <taxon>Desulfovibrionaceae</taxon>
        <taxon>Mailhella</taxon>
    </lineage>
</organism>
<keyword evidence="3 8" id="KW-0813">Transport</keyword>
<dbReference type="EMBL" id="DXAN01000026">
    <property type="protein sequence ID" value="HJA09098.1"/>
    <property type="molecule type" value="Genomic_DNA"/>
</dbReference>
<dbReference type="Proteomes" id="UP000824225">
    <property type="component" value="Unassembled WGS sequence"/>
</dbReference>
<evidence type="ECO:0000259" key="10">
    <source>
        <dbReference type="Pfam" id="PF00909"/>
    </source>
</evidence>
<keyword evidence="5 8" id="KW-1133">Transmembrane helix</keyword>
<dbReference type="AlphaFoldDB" id="A0A9D2HD83"/>
<reference evidence="11" key="1">
    <citation type="journal article" date="2021" name="PeerJ">
        <title>Extensive microbial diversity within the chicken gut microbiome revealed by metagenomics and culture.</title>
        <authorList>
            <person name="Gilroy R."/>
            <person name="Ravi A."/>
            <person name="Getino M."/>
            <person name="Pursley I."/>
            <person name="Horton D.L."/>
            <person name="Alikhan N.F."/>
            <person name="Baker D."/>
            <person name="Gharbi K."/>
            <person name="Hall N."/>
            <person name="Watson M."/>
            <person name="Adriaenssens E.M."/>
            <person name="Foster-Nyarko E."/>
            <person name="Jarju S."/>
            <person name="Secka A."/>
            <person name="Antonio M."/>
            <person name="Oren A."/>
            <person name="Chaudhuri R.R."/>
            <person name="La Ragione R."/>
            <person name="Hildebrand F."/>
            <person name="Pallen M.J."/>
        </authorList>
    </citation>
    <scope>NUCLEOTIDE SEQUENCE</scope>
    <source>
        <strain evidence="11">CHK186-16707</strain>
    </source>
</reference>
<protein>
    <recommendedName>
        <fullName evidence="8">Ammonium transporter</fullName>
    </recommendedName>
</protein>
<feature type="transmembrane region" description="Helical" evidence="8">
    <location>
        <begin position="321"/>
        <end position="342"/>
    </location>
</feature>
<dbReference type="Gene3D" id="1.10.3430.10">
    <property type="entry name" value="Ammonium transporter AmtB like domains"/>
    <property type="match status" value="1"/>
</dbReference>
<dbReference type="InterPro" id="IPR029020">
    <property type="entry name" value="Ammonium/urea_transptr"/>
</dbReference>
<sequence>MYPVDSGDTTFIVLCTALVLLMTPGLAFFYGGMVRAKNVLTIMMQSFISMGIIAIIWIFGGFSLAFGPDIGGLFGGISYHFALDKVGAMPSPLYATTVPFILFFAYQLMFAIITPALITGAFAGRFNSRGYIQFLILWMILVYIPVCHWIWGGGFLSKLGVVDFAGGIVVHVSAGFSALSTVIFFGPRRKELREIEPSNLPLVAVGAGLLWFGWFGFNAGGAYAGDALAAYAFTNTTIAGSIAMTVWLILDWHYAKRPSFSGILVGAVAGLATITPCAGYVPPWAAIVIGAVGSVVCYYAKGIQSHFKFDDALEVFRAHGMGGLTGALLVGIFASTAINTVSAGFEQFFVQLLGVVVVGAYAFVLTWIILKIISHFGPIRVSDMETLEGLDEALHGERAYETMDLPGDTTGKPAEADGTPARPDRTDTEEETRAADQPDQPKNKEQSKPNGNKQEGDATSARAGGRGKTAPSVG</sequence>
<dbReference type="PANTHER" id="PTHR43029">
    <property type="entry name" value="AMMONIUM TRANSPORTER MEP2"/>
    <property type="match status" value="1"/>
</dbReference>
<keyword evidence="7 8" id="KW-0924">Ammonia transport</keyword>
<dbReference type="InterPro" id="IPR001905">
    <property type="entry name" value="Ammonium_transpt"/>
</dbReference>
<evidence type="ECO:0000313" key="12">
    <source>
        <dbReference type="Proteomes" id="UP000824225"/>
    </source>
</evidence>
<feature type="domain" description="Ammonium transporter AmtB-like" evidence="10">
    <location>
        <begin position="11"/>
        <end position="400"/>
    </location>
</feature>
<dbReference type="SUPFAM" id="SSF111352">
    <property type="entry name" value="Ammonium transporter"/>
    <property type="match status" value="1"/>
</dbReference>
<dbReference type="InterPro" id="IPR018047">
    <property type="entry name" value="Ammonium_transpt_CS"/>
</dbReference>
<evidence type="ECO:0000256" key="5">
    <source>
        <dbReference type="ARBA" id="ARBA00022989"/>
    </source>
</evidence>
<keyword evidence="4 8" id="KW-0812">Transmembrane</keyword>
<dbReference type="Pfam" id="PF00909">
    <property type="entry name" value="Ammonium_transp"/>
    <property type="match status" value="1"/>
</dbReference>
<feature type="region of interest" description="Disordered" evidence="9">
    <location>
        <begin position="402"/>
        <end position="474"/>
    </location>
</feature>
<comment type="similarity">
    <text evidence="2 8">Belongs to the ammonia transporter channel (TC 1.A.11.2) family.</text>
</comment>
<dbReference type="InterPro" id="IPR024041">
    <property type="entry name" value="NH4_transpt_AmtB-like_dom"/>
</dbReference>
<evidence type="ECO:0000256" key="1">
    <source>
        <dbReference type="ARBA" id="ARBA00004141"/>
    </source>
</evidence>
<feature type="transmembrane region" description="Helical" evidence="8">
    <location>
        <begin position="348"/>
        <end position="370"/>
    </location>
</feature>
<reference evidence="11" key="2">
    <citation type="submission" date="2021-04" db="EMBL/GenBank/DDBJ databases">
        <authorList>
            <person name="Gilroy R."/>
        </authorList>
    </citation>
    <scope>NUCLEOTIDE SEQUENCE</scope>
    <source>
        <strain evidence="11">CHK186-16707</strain>
    </source>
</reference>
<dbReference type="GO" id="GO:0008519">
    <property type="term" value="F:ammonium channel activity"/>
    <property type="evidence" value="ECO:0007669"/>
    <property type="project" value="InterPro"/>
</dbReference>
<keyword evidence="6 8" id="KW-0472">Membrane</keyword>
<proteinExistence type="inferred from homology"/>
<evidence type="ECO:0000256" key="7">
    <source>
        <dbReference type="ARBA" id="ARBA00023177"/>
    </source>
</evidence>
<name>A0A9D2HD83_9BACT</name>
<feature type="transmembrane region" description="Helical" evidence="8">
    <location>
        <begin position="164"/>
        <end position="186"/>
    </location>
</feature>
<evidence type="ECO:0000313" key="11">
    <source>
        <dbReference type="EMBL" id="HJA09098.1"/>
    </source>
</evidence>
<feature type="transmembrane region" description="Helical" evidence="8">
    <location>
        <begin position="100"/>
        <end position="122"/>
    </location>
</feature>
<dbReference type="PROSITE" id="PS01219">
    <property type="entry name" value="AMMONIUM_TRANSP"/>
    <property type="match status" value="1"/>
</dbReference>
<gene>
    <name evidence="11" type="ORF">H9962_07925</name>
</gene>
<comment type="subcellular location">
    <subcellularLocation>
        <location evidence="8">Cell membrane</location>
        <topology evidence="8">Multi-pass membrane protein</topology>
    </subcellularLocation>
    <subcellularLocation>
        <location evidence="1">Membrane</location>
        <topology evidence="1">Multi-pass membrane protein</topology>
    </subcellularLocation>
</comment>
<accession>A0A9D2HD83</accession>
<feature type="transmembrane region" description="Helical" evidence="8">
    <location>
        <begin position="12"/>
        <end position="34"/>
    </location>
</feature>
<feature type="transmembrane region" description="Helical" evidence="8">
    <location>
        <begin position="46"/>
        <end position="66"/>
    </location>
</feature>
<feature type="compositionally biased region" description="Basic and acidic residues" evidence="9">
    <location>
        <begin position="422"/>
        <end position="447"/>
    </location>
</feature>
<evidence type="ECO:0000256" key="9">
    <source>
        <dbReference type="SAM" id="MobiDB-lite"/>
    </source>
</evidence>
<feature type="transmembrane region" description="Helical" evidence="8">
    <location>
        <begin position="134"/>
        <end position="152"/>
    </location>
</feature>